<sequence length="188" mass="19993">MLAALSVLVFGWVIAAGNTGIACAAVGNDVIPIITGTLLCLVFMIALRVLHRAWWLAVLSALPGLLILVGSVQHAPEAALASRGIRENVVITAVSAVSTNHRFTLAGANGELAQTLEYRGSDPDYRVGDRIEVIRDPEGVVPLEDAAKVDPRGRLNGLVMGVVGWSVLTVLAGWRGHVRRRKGVVYDD</sequence>
<reference evidence="2 3" key="1">
    <citation type="submission" date="2016-10" db="EMBL/GenBank/DDBJ databases">
        <authorList>
            <person name="de Groot N.N."/>
        </authorList>
    </citation>
    <scope>NUCLEOTIDE SEQUENCE [LARGE SCALE GENOMIC DNA]</scope>
    <source>
        <strain evidence="2 3">DSM 44149</strain>
    </source>
</reference>
<keyword evidence="1" id="KW-1133">Transmembrane helix</keyword>
<dbReference type="AlphaFoldDB" id="A0A1G9RML0"/>
<feature type="transmembrane region" description="Helical" evidence="1">
    <location>
        <begin position="54"/>
        <end position="72"/>
    </location>
</feature>
<evidence type="ECO:0000313" key="3">
    <source>
        <dbReference type="Proteomes" id="UP000183376"/>
    </source>
</evidence>
<proteinExistence type="predicted"/>
<feature type="transmembrane region" description="Helical" evidence="1">
    <location>
        <begin position="155"/>
        <end position="174"/>
    </location>
</feature>
<gene>
    <name evidence="2" type="ORF">SAMN04489726_0516</name>
</gene>
<feature type="transmembrane region" description="Helical" evidence="1">
    <location>
        <begin position="31"/>
        <end position="47"/>
    </location>
</feature>
<keyword evidence="3" id="KW-1185">Reference proteome</keyword>
<dbReference type="Proteomes" id="UP000183376">
    <property type="component" value="Chromosome I"/>
</dbReference>
<dbReference type="eggNOG" id="ENOG5032B85">
    <property type="taxonomic scope" value="Bacteria"/>
</dbReference>
<evidence type="ECO:0000256" key="1">
    <source>
        <dbReference type="SAM" id="Phobius"/>
    </source>
</evidence>
<protein>
    <recommendedName>
        <fullName evidence="4">DUF3592 domain-containing protein</fullName>
    </recommendedName>
</protein>
<keyword evidence="1" id="KW-0472">Membrane</keyword>
<organism evidence="2 3">
    <name type="scientific">Allokutzneria albata</name>
    <name type="common">Kibdelosporangium albatum</name>
    <dbReference type="NCBI Taxonomy" id="211114"/>
    <lineage>
        <taxon>Bacteria</taxon>
        <taxon>Bacillati</taxon>
        <taxon>Actinomycetota</taxon>
        <taxon>Actinomycetes</taxon>
        <taxon>Pseudonocardiales</taxon>
        <taxon>Pseudonocardiaceae</taxon>
        <taxon>Allokutzneria</taxon>
    </lineage>
</organism>
<keyword evidence="1" id="KW-0812">Transmembrane</keyword>
<name>A0A1G9RML0_ALLAB</name>
<evidence type="ECO:0008006" key="4">
    <source>
        <dbReference type="Google" id="ProtNLM"/>
    </source>
</evidence>
<evidence type="ECO:0000313" key="2">
    <source>
        <dbReference type="EMBL" id="SDM23615.1"/>
    </source>
</evidence>
<dbReference type="STRING" id="211114.SAMN04489726_0516"/>
<accession>A0A1G9RML0</accession>
<dbReference type="EMBL" id="LT629701">
    <property type="protein sequence ID" value="SDM23615.1"/>
    <property type="molecule type" value="Genomic_DNA"/>
</dbReference>